<dbReference type="Proteomes" id="UP000654075">
    <property type="component" value="Unassembled WGS sequence"/>
</dbReference>
<feature type="compositionally biased region" description="Polar residues" evidence="1">
    <location>
        <begin position="22"/>
        <end position="31"/>
    </location>
</feature>
<comment type="caution">
    <text evidence="2">The sequence shown here is derived from an EMBL/GenBank/DDBJ whole genome shotgun (WGS) entry which is preliminary data.</text>
</comment>
<dbReference type="AlphaFoldDB" id="A0A813DFI9"/>
<sequence length="173" mass="18810">MQLERSQRTSLGKTKASAAKPESQSATSSSGRPPLRCPLAQQLSLPLCQDKTNVELAEQAACQHAESGWTGSRQTVLAGEDRLDAELMGLDAELESQKYKERQPGPAGAQNCATTNKNNKNNKNNNKNSNSNNSNNKHSNNRNNNNNNNKPCETRAASGSAWPRTDSQHCYQG</sequence>
<evidence type="ECO:0000313" key="3">
    <source>
        <dbReference type="Proteomes" id="UP000654075"/>
    </source>
</evidence>
<organism evidence="2 3">
    <name type="scientific">Polarella glacialis</name>
    <name type="common">Dinoflagellate</name>
    <dbReference type="NCBI Taxonomy" id="89957"/>
    <lineage>
        <taxon>Eukaryota</taxon>
        <taxon>Sar</taxon>
        <taxon>Alveolata</taxon>
        <taxon>Dinophyceae</taxon>
        <taxon>Suessiales</taxon>
        <taxon>Suessiaceae</taxon>
        <taxon>Polarella</taxon>
    </lineage>
</organism>
<proteinExistence type="predicted"/>
<name>A0A813DFI9_POLGL</name>
<feature type="region of interest" description="Disordered" evidence="1">
    <location>
        <begin position="1"/>
        <end position="38"/>
    </location>
</feature>
<keyword evidence="3" id="KW-1185">Reference proteome</keyword>
<gene>
    <name evidence="2" type="ORF">PGLA1383_LOCUS5244</name>
</gene>
<protein>
    <submittedName>
        <fullName evidence="2">Uncharacterized protein</fullName>
    </submittedName>
</protein>
<evidence type="ECO:0000313" key="2">
    <source>
        <dbReference type="EMBL" id="CAE8586374.1"/>
    </source>
</evidence>
<feature type="compositionally biased region" description="Low complexity" evidence="1">
    <location>
        <begin position="116"/>
        <end position="150"/>
    </location>
</feature>
<reference evidence="2" key="1">
    <citation type="submission" date="2021-02" db="EMBL/GenBank/DDBJ databases">
        <authorList>
            <person name="Dougan E. K."/>
            <person name="Rhodes N."/>
            <person name="Thang M."/>
            <person name="Chan C."/>
        </authorList>
    </citation>
    <scope>NUCLEOTIDE SEQUENCE</scope>
</reference>
<dbReference type="EMBL" id="CAJNNV010002028">
    <property type="protein sequence ID" value="CAE8586374.1"/>
    <property type="molecule type" value="Genomic_DNA"/>
</dbReference>
<evidence type="ECO:0000256" key="1">
    <source>
        <dbReference type="SAM" id="MobiDB-lite"/>
    </source>
</evidence>
<accession>A0A813DFI9</accession>
<feature type="region of interest" description="Disordered" evidence="1">
    <location>
        <begin position="94"/>
        <end position="173"/>
    </location>
</feature>